<dbReference type="Proteomes" id="UP000199259">
    <property type="component" value="Unassembled WGS sequence"/>
</dbReference>
<dbReference type="EMBL" id="FNCA01000014">
    <property type="protein sequence ID" value="SDG36686.1"/>
    <property type="molecule type" value="Genomic_DNA"/>
</dbReference>
<name>A0A7Z7AZ74_9EURY</name>
<feature type="transmembrane region" description="Helical" evidence="1">
    <location>
        <begin position="235"/>
        <end position="256"/>
    </location>
</feature>
<feature type="transmembrane region" description="Helical" evidence="1">
    <location>
        <begin position="268"/>
        <end position="286"/>
    </location>
</feature>
<accession>A0A7Z7AZ74</accession>
<comment type="caution">
    <text evidence="2">The sequence shown here is derived from an EMBL/GenBank/DDBJ whole genome shotgun (WGS) entry which is preliminary data.</text>
</comment>
<proteinExistence type="predicted"/>
<keyword evidence="1" id="KW-0812">Transmembrane</keyword>
<evidence type="ECO:0000256" key="1">
    <source>
        <dbReference type="SAM" id="Phobius"/>
    </source>
</evidence>
<feature type="transmembrane region" description="Helical" evidence="1">
    <location>
        <begin position="56"/>
        <end position="84"/>
    </location>
</feature>
<gene>
    <name evidence="2" type="ORF">SAMN04488589_2819</name>
</gene>
<feature type="transmembrane region" description="Helical" evidence="1">
    <location>
        <begin position="298"/>
        <end position="316"/>
    </location>
</feature>
<protein>
    <submittedName>
        <fullName evidence="2">EamA-like transporter family protein</fullName>
    </submittedName>
</protein>
<keyword evidence="1" id="KW-1133">Transmembrane helix</keyword>
<reference evidence="2 3" key="1">
    <citation type="submission" date="2016-10" db="EMBL/GenBank/DDBJ databases">
        <authorList>
            <person name="Varghese N."/>
            <person name="Submissions S."/>
        </authorList>
    </citation>
    <scope>NUCLEOTIDE SEQUENCE [LARGE SCALE GENOMIC DNA]</scope>
    <source>
        <strain evidence="2 3">PL 12/M</strain>
    </source>
</reference>
<dbReference type="GeneID" id="96961092"/>
<evidence type="ECO:0000313" key="2">
    <source>
        <dbReference type="EMBL" id="SDG36686.1"/>
    </source>
</evidence>
<evidence type="ECO:0000313" key="3">
    <source>
        <dbReference type="Proteomes" id="UP000199259"/>
    </source>
</evidence>
<sequence length="354" mass="37927">MDSNLEAIIKKENKNRITWGFIIAFLCSVLWGIAYVAFTMQWIVPPFGDMSAFPEGAMGMLVATATILTFQIALTVIILSIFYLGGTGKFADFPRTASAFKISKWYAFAAVLGGPIAIYGTTLAIGYIGAAFAASAALLSSVIGAFAAKFWYGENITKRAWTGIAIMVVGGVFILNPPQTIAEITNPAAPDGLWLGYLGAIASFIGWGIEGAIAGRVIDLTDSDTGLQTRFLAELGIWLVIIWPVYILLIGPGAVYTALSAALASPSFLIWTSLAVLSGNFSYVFMWKSYPLIGVGRGMSVSTLYVLFAIIALYVFMGIPTAWWVILGAVIAVAGIFVMYWDSGDSLLESTRSD</sequence>
<feature type="transmembrane region" description="Helical" evidence="1">
    <location>
        <begin position="21"/>
        <end position="44"/>
    </location>
</feature>
<feature type="transmembrane region" description="Helical" evidence="1">
    <location>
        <begin position="322"/>
        <end position="341"/>
    </location>
</feature>
<feature type="transmembrane region" description="Helical" evidence="1">
    <location>
        <begin position="131"/>
        <end position="152"/>
    </location>
</feature>
<dbReference type="RefSeq" id="WP_091711079.1">
    <property type="nucleotide sequence ID" value="NZ_FNCA01000014.1"/>
</dbReference>
<organism evidence="2 3">
    <name type="scientific">Methanolobus vulcani</name>
    <dbReference type="NCBI Taxonomy" id="38026"/>
    <lineage>
        <taxon>Archaea</taxon>
        <taxon>Methanobacteriati</taxon>
        <taxon>Methanobacteriota</taxon>
        <taxon>Stenosarchaea group</taxon>
        <taxon>Methanomicrobia</taxon>
        <taxon>Methanosarcinales</taxon>
        <taxon>Methanosarcinaceae</taxon>
        <taxon>Methanolobus</taxon>
    </lineage>
</organism>
<feature type="transmembrane region" description="Helical" evidence="1">
    <location>
        <begin position="105"/>
        <end position="125"/>
    </location>
</feature>
<feature type="transmembrane region" description="Helical" evidence="1">
    <location>
        <begin position="159"/>
        <end position="175"/>
    </location>
</feature>
<feature type="transmembrane region" description="Helical" evidence="1">
    <location>
        <begin position="195"/>
        <end position="214"/>
    </location>
</feature>
<dbReference type="AlphaFoldDB" id="A0A7Z7AZ74"/>
<keyword evidence="1" id="KW-0472">Membrane</keyword>
<keyword evidence="3" id="KW-1185">Reference proteome</keyword>